<dbReference type="RefSeq" id="WP_087111130.1">
    <property type="nucleotide sequence ID" value="NZ_FUKM01000057.1"/>
</dbReference>
<dbReference type="Proteomes" id="UP000196331">
    <property type="component" value="Unassembled WGS sequence"/>
</dbReference>
<evidence type="ECO:0000313" key="3">
    <source>
        <dbReference type="EMBL" id="SJN14770.1"/>
    </source>
</evidence>
<proteinExistence type="inferred from homology"/>
<dbReference type="Gene3D" id="3.20.20.140">
    <property type="entry name" value="Metal-dependent hydrolases"/>
    <property type="match status" value="1"/>
</dbReference>
<dbReference type="EC" id="2.4.2.-" evidence="3"/>
<keyword evidence="3" id="KW-0328">Glycosyltransferase</keyword>
<dbReference type="AlphaFoldDB" id="A0A1R4I4N7"/>
<reference evidence="3 4" key="1">
    <citation type="submission" date="2017-02" db="EMBL/GenBank/DDBJ databases">
        <authorList>
            <person name="Dridi B."/>
        </authorList>
    </citation>
    <scope>NUCLEOTIDE SEQUENCE [LARGE SCALE GENOMIC DNA]</scope>
    <source>
        <strain evidence="3 4">JB380</strain>
    </source>
</reference>
<comment type="caution">
    <text evidence="3">The sequence shown here is derived from an EMBL/GenBank/DDBJ whole genome shotgun (WGS) entry which is preliminary data.</text>
</comment>
<gene>
    <name evidence="3" type="ORF">CZ787_16805</name>
</gene>
<sequence>MQINEHRQRYLDSGEDQDLPIIDAHLHFWDPQSNYHPWLCDEPMIPFRYGDYSSIRIPFFPQDYQQQCGHHNVLGCVYMEAEWQHGDALKEARWIDALNGRTCWPNAMIAQAWLDADNIDAQLEKLSAWPLVRGVRHKPTTMPRDKYKANHSMPGSLKCPRFQRGYALLAQYKFIFELQVPWWHLNELVYLLERYPDVPVVINHAGVPNDRTHETLAGWKEALEQVAAYPHVMLKLSGIGLKDQPWRLKDNTWLIHTALETFGAERCMFASNFPVDGLVTDLEALWGHFKQLSSKLTRSEKLSVFCDNALRSYLLAPPAQEPLGHNSTRAIKPLIN</sequence>
<dbReference type="EMBL" id="FUKM01000057">
    <property type="protein sequence ID" value="SJN14770.1"/>
    <property type="molecule type" value="Genomic_DNA"/>
</dbReference>
<dbReference type="OrthoDB" id="9787654at2"/>
<name>A0A1R4I4N7_9GAMM</name>
<accession>A0A1R4I4N7</accession>
<dbReference type="GO" id="GO:0016787">
    <property type="term" value="F:hydrolase activity"/>
    <property type="evidence" value="ECO:0007669"/>
    <property type="project" value="InterPro"/>
</dbReference>
<keyword evidence="3" id="KW-0808">Transferase</keyword>
<dbReference type="PANTHER" id="PTHR43569">
    <property type="entry name" value="AMIDOHYDROLASE"/>
    <property type="match status" value="1"/>
</dbReference>
<dbReference type="InterPro" id="IPR006680">
    <property type="entry name" value="Amidohydro-rel"/>
</dbReference>
<organism evidence="3 4">
    <name type="scientific">Halomonas citrativorans</name>
    <dbReference type="NCBI Taxonomy" id="2742612"/>
    <lineage>
        <taxon>Bacteria</taxon>
        <taxon>Pseudomonadati</taxon>
        <taxon>Pseudomonadota</taxon>
        <taxon>Gammaproteobacteria</taxon>
        <taxon>Oceanospirillales</taxon>
        <taxon>Halomonadaceae</taxon>
        <taxon>Halomonas</taxon>
    </lineage>
</organism>
<evidence type="ECO:0000256" key="1">
    <source>
        <dbReference type="ARBA" id="ARBA00038310"/>
    </source>
</evidence>
<comment type="similarity">
    <text evidence="1">Belongs to the metallo-dependent hydrolases superfamily.</text>
</comment>
<protein>
    <submittedName>
        <fullName evidence="3">Purine/pyrimidine phosphoribosyl transferase</fullName>
        <ecNumber evidence="3">2.4.2.-</ecNumber>
    </submittedName>
</protein>
<dbReference type="Pfam" id="PF04909">
    <property type="entry name" value="Amidohydro_2"/>
    <property type="match status" value="1"/>
</dbReference>
<dbReference type="SUPFAM" id="SSF51556">
    <property type="entry name" value="Metallo-dependent hydrolases"/>
    <property type="match status" value="1"/>
</dbReference>
<evidence type="ECO:0000313" key="4">
    <source>
        <dbReference type="Proteomes" id="UP000196331"/>
    </source>
</evidence>
<evidence type="ECO:0000259" key="2">
    <source>
        <dbReference type="Pfam" id="PF04909"/>
    </source>
</evidence>
<feature type="domain" description="Amidohydrolase-related" evidence="2">
    <location>
        <begin position="22"/>
        <end position="313"/>
    </location>
</feature>
<dbReference type="GO" id="GO:0016757">
    <property type="term" value="F:glycosyltransferase activity"/>
    <property type="evidence" value="ECO:0007669"/>
    <property type="project" value="UniProtKB-KW"/>
</dbReference>
<dbReference type="PANTHER" id="PTHR43569:SF1">
    <property type="entry name" value="BLL3371 PROTEIN"/>
    <property type="match status" value="1"/>
</dbReference>
<dbReference type="InterPro" id="IPR032466">
    <property type="entry name" value="Metal_Hydrolase"/>
</dbReference>
<dbReference type="InterPro" id="IPR052350">
    <property type="entry name" value="Metallo-dep_Lactonases"/>
</dbReference>